<evidence type="ECO:0000313" key="2">
    <source>
        <dbReference type="EMBL" id="NVZ09222.1"/>
    </source>
</evidence>
<dbReference type="RefSeq" id="WP_176975980.1">
    <property type="nucleotide sequence ID" value="NZ_JABZEO010000004.1"/>
</dbReference>
<name>A0A850RDB2_9GAMM</name>
<feature type="chain" id="PRO_5033017818" description="DUF4136 domain-containing protein" evidence="1">
    <location>
        <begin position="23"/>
        <end position="202"/>
    </location>
</feature>
<dbReference type="EMBL" id="JABZEO010000004">
    <property type="protein sequence ID" value="NVZ09222.1"/>
    <property type="molecule type" value="Genomic_DNA"/>
</dbReference>
<sequence>MKPVIRLLCLLALALVQAPSWAAPQWYVGYSFIHGENGRYCAFMRFRADSHTLEQADTLYRYLGDRLAARAEAGAALSHTLPSAALAEGKTGEAMADEFIAKGVGACTIADRPVDGLLFISSFGCDYQDEPQMCVRVYVDTGDQDATPFGIARGPASLGGIFVNRTVWNSSSSLVYAGRTALPFAVDSALNHAASGLQVFSD</sequence>
<keyword evidence="3" id="KW-1185">Reference proteome</keyword>
<feature type="signal peptide" evidence="1">
    <location>
        <begin position="1"/>
        <end position="22"/>
    </location>
</feature>
<protein>
    <recommendedName>
        <fullName evidence="4">DUF4136 domain-containing protein</fullName>
    </recommendedName>
</protein>
<evidence type="ECO:0008006" key="4">
    <source>
        <dbReference type="Google" id="ProtNLM"/>
    </source>
</evidence>
<comment type="caution">
    <text evidence="2">The sequence shown here is derived from an EMBL/GenBank/DDBJ whole genome shotgun (WGS) entry which is preliminary data.</text>
</comment>
<reference evidence="2 3" key="1">
    <citation type="submission" date="2020-06" db="EMBL/GenBank/DDBJ databases">
        <title>Whole-genome sequence of Allochromatium humboldtianum DSM 21881, type strain.</title>
        <authorList>
            <person name="Kyndt J.A."/>
            <person name="Meyer T.E."/>
        </authorList>
    </citation>
    <scope>NUCLEOTIDE SEQUENCE [LARGE SCALE GENOMIC DNA]</scope>
    <source>
        <strain evidence="2 3">DSM 21881</strain>
    </source>
</reference>
<evidence type="ECO:0000313" key="3">
    <source>
        <dbReference type="Proteomes" id="UP000592294"/>
    </source>
</evidence>
<organism evidence="2 3">
    <name type="scientific">Allochromatium humboldtianum</name>
    <dbReference type="NCBI Taxonomy" id="504901"/>
    <lineage>
        <taxon>Bacteria</taxon>
        <taxon>Pseudomonadati</taxon>
        <taxon>Pseudomonadota</taxon>
        <taxon>Gammaproteobacteria</taxon>
        <taxon>Chromatiales</taxon>
        <taxon>Chromatiaceae</taxon>
        <taxon>Allochromatium</taxon>
    </lineage>
</organism>
<dbReference type="Proteomes" id="UP000592294">
    <property type="component" value="Unassembled WGS sequence"/>
</dbReference>
<evidence type="ECO:0000256" key="1">
    <source>
        <dbReference type="SAM" id="SignalP"/>
    </source>
</evidence>
<keyword evidence="1" id="KW-0732">Signal</keyword>
<dbReference type="AlphaFoldDB" id="A0A850RDB2"/>
<accession>A0A850RDB2</accession>
<proteinExistence type="predicted"/>
<gene>
    <name evidence="2" type="ORF">HW932_08095</name>
</gene>